<organism evidence="2 3">
    <name type="scientific">Bartonella apihabitans</name>
    <dbReference type="NCBI Taxonomy" id="2750929"/>
    <lineage>
        <taxon>Bacteria</taxon>
        <taxon>Pseudomonadati</taxon>
        <taxon>Pseudomonadota</taxon>
        <taxon>Alphaproteobacteria</taxon>
        <taxon>Hyphomicrobiales</taxon>
        <taxon>Bartonellaceae</taxon>
        <taxon>Bartonella</taxon>
    </lineage>
</organism>
<accession>A0A1U9M9E3</accession>
<name>A0A1U9M9E3_9HYPH</name>
<dbReference type="Pfam" id="PF06776">
    <property type="entry name" value="IalB"/>
    <property type="match status" value="1"/>
</dbReference>
<dbReference type="InterPro" id="IPR038696">
    <property type="entry name" value="IalB_sf"/>
</dbReference>
<dbReference type="AlphaFoldDB" id="A0A1U9M9E3"/>
<evidence type="ECO:0000256" key="1">
    <source>
        <dbReference type="SAM" id="SignalP"/>
    </source>
</evidence>
<evidence type="ECO:0000313" key="2">
    <source>
        <dbReference type="EMBL" id="AQT42069.1"/>
    </source>
</evidence>
<dbReference type="OrthoDB" id="9814802at2"/>
<dbReference type="Gene3D" id="2.60.40.1880">
    <property type="entry name" value="Invasion associated locus B (IalB) protein"/>
    <property type="match status" value="1"/>
</dbReference>
<dbReference type="Proteomes" id="UP000189660">
    <property type="component" value="Chromosome"/>
</dbReference>
<dbReference type="EMBL" id="CP015820">
    <property type="protein sequence ID" value="AQT42069.1"/>
    <property type="molecule type" value="Genomic_DNA"/>
</dbReference>
<reference evidence="2 3" key="1">
    <citation type="submission" date="2016-11" db="EMBL/GenBank/DDBJ databases">
        <title>Comparative genomics of Bartonella apis.</title>
        <authorList>
            <person name="Engel P."/>
        </authorList>
    </citation>
    <scope>NUCLEOTIDE SEQUENCE [LARGE SCALE GENOMIC DNA]</scope>
    <source>
        <strain evidence="2 3">BBC0178</strain>
    </source>
</reference>
<sequence length="189" mass="19805">MKRLLCSFFVAGLLCSTLSAAAANDKGGRPNAATLPNGASSLTETYGLWTVNCAIQNGEKACALLRQEVNNQNQPVISMNVSTNNNGDVSGVIVVPFGILVSKPVKLQVDDTKAVVETGVRTCMPVGCIVPVAFDKTSTQALRAGKQLNVKATSAGNNEQPLDNLFVQLDGFGPALDRLNALKNNSATL</sequence>
<dbReference type="KEGG" id="bapa:BBC0178_005720"/>
<protein>
    <submittedName>
        <fullName evidence="2">Invasion protein IalB, involved in pathogenesis</fullName>
    </submittedName>
</protein>
<feature type="chain" id="PRO_5013387284" evidence="1">
    <location>
        <begin position="23"/>
        <end position="189"/>
    </location>
</feature>
<proteinExistence type="predicted"/>
<keyword evidence="1" id="KW-0732">Signal</keyword>
<dbReference type="InterPro" id="IPR010642">
    <property type="entry name" value="Invasion_prot_B"/>
</dbReference>
<evidence type="ECO:0000313" key="3">
    <source>
        <dbReference type="Proteomes" id="UP000189660"/>
    </source>
</evidence>
<gene>
    <name evidence="2" type="ORF">BBC0178_005720</name>
</gene>
<keyword evidence="3" id="KW-1185">Reference proteome</keyword>
<feature type="signal peptide" evidence="1">
    <location>
        <begin position="1"/>
        <end position="22"/>
    </location>
</feature>
<dbReference type="RefSeq" id="WP_078039139.1">
    <property type="nucleotide sequence ID" value="NZ_CP015820.1"/>
</dbReference>